<dbReference type="Proteomes" id="UP000703720">
    <property type="component" value="Unassembled WGS sequence"/>
</dbReference>
<proteinExistence type="predicted"/>
<gene>
    <name evidence="1" type="ORF">JOF42_002437</name>
</gene>
<reference evidence="1 2" key="1">
    <citation type="submission" date="2021-03" db="EMBL/GenBank/DDBJ databases">
        <title>Sequencing the genomes of 1000 actinobacteria strains.</title>
        <authorList>
            <person name="Klenk H.-P."/>
        </authorList>
    </citation>
    <scope>NUCLEOTIDE SEQUENCE [LARGE SCALE GENOMIC DNA]</scope>
    <source>
        <strain evidence="1 2">DSM 13468</strain>
    </source>
</reference>
<organism evidence="1 2">
    <name type="scientific">Microbacterium phyllosphaerae</name>
    <dbReference type="NCBI Taxonomy" id="124798"/>
    <lineage>
        <taxon>Bacteria</taxon>
        <taxon>Bacillati</taxon>
        <taxon>Actinomycetota</taxon>
        <taxon>Actinomycetes</taxon>
        <taxon>Micrococcales</taxon>
        <taxon>Microbacteriaceae</taxon>
        <taxon>Microbacterium</taxon>
    </lineage>
</organism>
<name>A0ABS4WRU8_9MICO</name>
<protein>
    <submittedName>
        <fullName evidence="1">Uncharacterized protein</fullName>
    </submittedName>
</protein>
<evidence type="ECO:0000313" key="2">
    <source>
        <dbReference type="Proteomes" id="UP000703720"/>
    </source>
</evidence>
<evidence type="ECO:0000313" key="1">
    <source>
        <dbReference type="EMBL" id="MBP2378942.1"/>
    </source>
</evidence>
<sequence>MTIDQQLKVAEIAALLSIAQEISSFNPNNTYSYRDGKKINGWGAVIE</sequence>
<comment type="caution">
    <text evidence="1">The sequence shown here is derived from an EMBL/GenBank/DDBJ whole genome shotgun (WGS) entry which is preliminary data.</text>
</comment>
<dbReference type="EMBL" id="JAGIOA010000001">
    <property type="protein sequence ID" value="MBP2378942.1"/>
    <property type="molecule type" value="Genomic_DNA"/>
</dbReference>
<dbReference type="RefSeq" id="WP_210098091.1">
    <property type="nucleotide sequence ID" value="NZ_BAAAIO010000003.1"/>
</dbReference>
<keyword evidence="2" id="KW-1185">Reference proteome</keyword>
<accession>A0ABS4WRU8</accession>